<evidence type="ECO:0000256" key="2">
    <source>
        <dbReference type="ARBA" id="ARBA00006339"/>
    </source>
</evidence>
<dbReference type="PANTHER" id="PTHR12137">
    <property type="entry name" value="CARBOHYDRATE SULFOTRANSFERASE"/>
    <property type="match status" value="1"/>
</dbReference>
<evidence type="ECO:0000256" key="1">
    <source>
        <dbReference type="ARBA" id="ARBA00004323"/>
    </source>
</evidence>
<dbReference type="InterPro" id="IPR005331">
    <property type="entry name" value="Sulfotransferase"/>
</dbReference>
<evidence type="ECO:0000256" key="5">
    <source>
        <dbReference type="ARBA" id="ARBA00022989"/>
    </source>
</evidence>
<accession>A0A1B6IWY8</accession>
<feature type="chain" id="PRO_5008585355" description="Carbohydrate sulfotransferase" evidence="10">
    <location>
        <begin position="21"/>
        <end position="323"/>
    </location>
</feature>
<keyword evidence="8 9" id="KW-0325">Glycoprotein</keyword>
<keyword evidence="5" id="KW-1133">Transmembrane helix</keyword>
<feature type="signal peptide" evidence="10">
    <location>
        <begin position="1"/>
        <end position="20"/>
    </location>
</feature>
<dbReference type="EMBL" id="GECU01016257">
    <property type="protein sequence ID" value="JAS91449.1"/>
    <property type="molecule type" value="Transcribed_RNA"/>
</dbReference>
<sequence length="323" mass="38206">MHKSGILRLCLLCLLVFCSSTLVFYKMKLTTNETDGKIYLHKWIPEQLIYINRQENINKFCNKIENKSTEIKNIVSNKELLEHILVDSKHKMLYCYVPKVACTNWKRVFMIMTGMVQTSDILSIPSTVVHQQHYIPSLLNFTDEEIQEMLQTHTKFIFVRHPFERLLSAYKNKFEQRYNSSKYFQSRFGRKIVKTFRANPSYKSLMNGDDVTFSEFVAYVTSKNSVFNEHWMPIDKLCEPCLVKYDFVGKYETLNRDAQYILDQAGVGEISFPRIRPTNTSNHLSRYISQLSYNSIISLYKIYRNDFKLFQYSLQSFLGYDLE</sequence>
<comment type="similarity">
    <text evidence="2 9">Belongs to the sulfotransferase 2 family.</text>
</comment>
<keyword evidence="3 9" id="KW-0808">Transferase</keyword>
<keyword evidence="4" id="KW-0812">Transmembrane</keyword>
<dbReference type="Pfam" id="PF03567">
    <property type="entry name" value="Sulfotransfer_2"/>
    <property type="match status" value="1"/>
</dbReference>
<name>A0A1B6IWY8_9HEMI</name>
<dbReference type="PANTHER" id="PTHR12137:SF54">
    <property type="entry name" value="CARBOHYDRATE SULFOTRANSFERASE"/>
    <property type="match status" value="1"/>
</dbReference>
<evidence type="ECO:0000256" key="4">
    <source>
        <dbReference type="ARBA" id="ARBA00022692"/>
    </source>
</evidence>
<evidence type="ECO:0000256" key="3">
    <source>
        <dbReference type="ARBA" id="ARBA00022679"/>
    </source>
</evidence>
<dbReference type="InterPro" id="IPR018011">
    <property type="entry name" value="Carb_sulfotrans_8-10"/>
</dbReference>
<dbReference type="EC" id="2.8.2.-" evidence="9"/>
<proteinExistence type="inferred from homology"/>
<comment type="subcellular location">
    <subcellularLocation>
        <location evidence="1 9">Golgi apparatus membrane</location>
        <topology evidence="1 9">Single-pass type II membrane protein</topology>
    </subcellularLocation>
</comment>
<keyword evidence="6 9" id="KW-0333">Golgi apparatus</keyword>
<dbReference type="GO" id="GO:0016051">
    <property type="term" value="P:carbohydrate biosynthetic process"/>
    <property type="evidence" value="ECO:0007669"/>
    <property type="project" value="InterPro"/>
</dbReference>
<dbReference type="GO" id="GO:0000139">
    <property type="term" value="C:Golgi membrane"/>
    <property type="evidence" value="ECO:0007669"/>
    <property type="project" value="UniProtKB-SubCell"/>
</dbReference>
<dbReference type="AlphaFoldDB" id="A0A1B6IWY8"/>
<evidence type="ECO:0000313" key="11">
    <source>
        <dbReference type="EMBL" id="JAS91449.1"/>
    </source>
</evidence>
<evidence type="ECO:0000256" key="8">
    <source>
        <dbReference type="ARBA" id="ARBA00023180"/>
    </source>
</evidence>
<keyword evidence="9" id="KW-0119">Carbohydrate metabolism</keyword>
<gene>
    <name evidence="11" type="ORF">g.10785</name>
</gene>
<protein>
    <recommendedName>
        <fullName evidence="9">Carbohydrate sulfotransferase</fullName>
        <ecNumber evidence="9">2.8.2.-</ecNumber>
    </recommendedName>
</protein>
<evidence type="ECO:0000256" key="6">
    <source>
        <dbReference type="ARBA" id="ARBA00023034"/>
    </source>
</evidence>
<evidence type="ECO:0000256" key="10">
    <source>
        <dbReference type="SAM" id="SignalP"/>
    </source>
</evidence>
<keyword evidence="9" id="KW-0735">Signal-anchor</keyword>
<reference evidence="11" key="1">
    <citation type="submission" date="2015-11" db="EMBL/GenBank/DDBJ databases">
        <title>De novo transcriptome assembly of four potential Pierce s Disease insect vectors from Arizona vineyards.</title>
        <authorList>
            <person name="Tassone E.E."/>
        </authorList>
    </citation>
    <scope>NUCLEOTIDE SEQUENCE</scope>
</reference>
<evidence type="ECO:0000256" key="7">
    <source>
        <dbReference type="ARBA" id="ARBA00023136"/>
    </source>
</evidence>
<organism evidence="11">
    <name type="scientific">Homalodisca liturata</name>
    <dbReference type="NCBI Taxonomy" id="320908"/>
    <lineage>
        <taxon>Eukaryota</taxon>
        <taxon>Metazoa</taxon>
        <taxon>Ecdysozoa</taxon>
        <taxon>Arthropoda</taxon>
        <taxon>Hexapoda</taxon>
        <taxon>Insecta</taxon>
        <taxon>Pterygota</taxon>
        <taxon>Neoptera</taxon>
        <taxon>Paraneoptera</taxon>
        <taxon>Hemiptera</taxon>
        <taxon>Auchenorrhyncha</taxon>
        <taxon>Membracoidea</taxon>
        <taxon>Cicadellidae</taxon>
        <taxon>Cicadellinae</taxon>
        <taxon>Proconiini</taxon>
        <taxon>Homalodisca</taxon>
    </lineage>
</organism>
<keyword evidence="7" id="KW-0472">Membrane</keyword>
<keyword evidence="10" id="KW-0732">Signal</keyword>
<evidence type="ECO:0000256" key="9">
    <source>
        <dbReference type="RuleBase" id="RU364020"/>
    </source>
</evidence>
<dbReference type="GO" id="GO:0008146">
    <property type="term" value="F:sulfotransferase activity"/>
    <property type="evidence" value="ECO:0007669"/>
    <property type="project" value="InterPro"/>
</dbReference>